<dbReference type="Proteomes" id="UP001427805">
    <property type="component" value="Unassembled WGS sequence"/>
</dbReference>
<feature type="signal peptide" evidence="2">
    <location>
        <begin position="1"/>
        <end position="21"/>
    </location>
</feature>
<comment type="caution">
    <text evidence="3">The sequence shown here is derived from an EMBL/GenBank/DDBJ whole genome shotgun (WGS) entry which is preliminary data.</text>
</comment>
<feature type="chain" id="PRO_5046395681" description="Fe-S oxidoreductase" evidence="2">
    <location>
        <begin position="22"/>
        <end position="104"/>
    </location>
</feature>
<reference evidence="3 4" key="1">
    <citation type="submission" date="2024-05" db="EMBL/GenBank/DDBJ databases">
        <title>Sphingomonas sp. HF-S3 16S ribosomal RNA gene Genome sequencing and assembly.</title>
        <authorList>
            <person name="Lee H."/>
        </authorList>
    </citation>
    <scope>NUCLEOTIDE SEQUENCE [LARGE SCALE GENOMIC DNA]</scope>
    <source>
        <strain evidence="3 4">HF-S3</strain>
    </source>
</reference>
<evidence type="ECO:0000256" key="2">
    <source>
        <dbReference type="SAM" id="SignalP"/>
    </source>
</evidence>
<evidence type="ECO:0000256" key="1">
    <source>
        <dbReference type="SAM" id="MobiDB-lite"/>
    </source>
</evidence>
<evidence type="ECO:0000313" key="3">
    <source>
        <dbReference type="EMBL" id="MEN3747680.1"/>
    </source>
</evidence>
<evidence type="ECO:0008006" key="5">
    <source>
        <dbReference type="Google" id="ProtNLM"/>
    </source>
</evidence>
<sequence>MKLFFLATAAAMTFCAGGAMAQTADPAPPPTPSSPETGAQSETPRGGYAPATPLFSSPPPAGAKIEFVPSTLTPTQAFPPPAPLANYPICKKGQYDQCRQRGGR</sequence>
<protein>
    <recommendedName>
        <fullName evidence="5">Fe-S oxidoreductase</fullName>
    </recommendedName>
</protein>
<evidence type="ECO:0000313" key="4">
    <source>
        <dbReference type="Proteomes" id="UP001427805"/>
    </source>
</evidence>
<gene>
    <name evidence="3" type="ORF">TPR58_10905</name>
</gene>
<accession>A0ABV0B7Y0</accession>
<proteinExistence type="predicted"/>
<name>A0ABV0B7Y0_9SPHN</name>
<organism evidence="3 4">
    <name type="scientific">Sphingomonas rustica</name>
    <dbReference type="NCBI Taxonomy" id="3103142"/>
    <lineage>
        <taxon>Bacteria</taxon>
        <taxon>Pseudomonadati</taxon>
        <taxon>Pseudomonadota</taxon>
        <taxon>Alphaproteobacteria</taxon>
        <taxon>Sphingomonadales</taxon>
        <taxon>Sphingomonadaceae</taxon>
        <taxon>Sphingomonas</taxon>
    </lineage>
</organism>
<dbReference type="EMBL" id="JBDIZK010000005">
    <property type="protein sequence ID" value="MEN3747680.1"/>
    <property type="molecule type" value="Genomic_DNA"/>
</dbReference>
<dbReference type="RefSeq" id="WP_346246677.1">
    <property type="nucleotide sequence ID" value="NZ_JBDIZK010000005.1"/>
</dbReference>
<keyword evidence="2" id="KW-0732">Signal</keyword>
<keyword evidence="4" id="KW-1185">Reference proteome</keyword>
<feature type="region of interest" description="Disordered" evidence="1">
    <location>
        <begin position="20"/>
        <end position="86"/>
    </location>
</feature>